<comment type="caution">
    <text evidence="2">The sequence shown here is derived from an EMBL/GenBank/DDBJ whole genome shotgun (WGS) entry which is preliminary data.</text>
</comment>
<reference evidence="3" key="1">
    <citation type="journal article" date="2019" name="Int. J. Syst. Evol. Microbiol.">
        <title>The Global Catalogue of Microorganisms (GCM) 10K type strain sequencing project: providing services to taxonomists for standard genome sequencing and annotation.</title>
        <authorList>
            <consortium name="The Broad Institute Genomics Platform"/>
            <consortium name="The Broad Institute Genome Sequencing Center for Infectious Disease"/>
            <person name="Wu L."/>
            <person name="Ma J."/>
        </authorList>
    </citation>
    <scope>NUCLEOTIDE SEQUENCE [LARGE SCALE GENOMIC DNA]</scope>
    <source>
        <strain evidence="3">JCM 16898</strain>
    </source>
</reference>
<dbReference type="EMBL" id="BAAAZN010000029">
    <property type="protein sequence ID" value="GAA3584137.1"/>
    <property type="molecule type" value="Genomic_DNA"/>
</dbReference>
<dbReference type="Gene3D" id="3.40.1080.10">
    <property type="entry name" value="Glutaconate Coenzyme A-transferase"/>
    <property type="match status" value="1"/>
</dbReference>
<dbReference type="PANTHER" id="PTHR43293">
    <property type="entry name" value="ACETATE COA-TRANSFERASE YDIF"/>
    <property type="match status" value="1"/>
</dbReference>
<protein>
    <submittedName>
        <fullName evidence="2">CoA transferase subunit A</fullName>
    </submittedName>
</protein>
<dbReference type="SMART" id="SM00882">
    <property type="entry name" value="CoA_trans"/>
    <property type="match status" value="1"/>
</dbReference>
<dbReference type="GO" id="GO:0016740">
    <property type="term" value="F:transferase activity"/>
    <property type="evidence" value="ECO:0007669"/>
    <property type="project" value="UniProtKB-KW"/>
</dbReference>
<dbReference type="InterPro" id="IPR004165">
    <property type="entry name" value="CoA_trans_fam_I"/>
</dbReference>
<dbReference type="Proteomes" id="UP001500689">
    <property type="component" value="Unassembled WGS sequence"/>
</dbReference>
<evidence type="ECO:0000256" key="1">
    <source>
        <dbReference type="ARBA" id="ARBA00007047"/>
    </source>
</evidence>
<dbReference type="SUPFAM" id="SSF100950">
    <property type="entry name" value="NagB/RpiA/CoA transferase-like"/>
    <property type="match status" value="1"/>
</dbReference>
<sequence>MQNVCARYEQTTASKIHTEGLEMARVLSLGEAVAELVHDGDTVALEGFTHLIPVEAGHEIIRQGRRNLTVVRMTPDIVYDQLIGAGCASKLIFSWGGNPGVGSLHRFRDAVQHAWPVPLDIEEHSHAGMANRYVAGASGLPFAVLRGYTGTDLPAQTATIKPITCPFTGEQLTAVPALNPDVTIVQAQRADRAGNVQLWGIVGVQKEAVLAAKRSLVTVEEIVDELEPRPGAIVLPTWAVTAVAEVPGGAKPSYAAGYYERDNAAYQTWDPIGRDREEFTRWLNDLTGVKA</sequence>
<accession>A0ABP6YK42</accession>
<evidence type="ECO:0000313" key="3">
    <source>
        <dbReference type="Proteomes" id="UP001500689"/>
    </source>
</evidence>
<dbReference type="InterPro" id="IPR037171">
    <property type="entry name" value="NagB/RpiA_transferase-like"/>
</dbReference>
<keyword evidence="2" id="KW-0808">Transferase</keyword>
<organism evidence="2 3">
    <name type="scientific">Amycolatopsis ultiminotia</name>
    <dbReference type="NCBI Taxonomy" id="543629"/>
    <lineage>
        <taxon>Bacteria</taxon>
        <taxon>Bacillati</taxon>
        <taxon>Actinomycetota</taxon>
        <taxon>Actinomycetes</taxon>
        <taxon>Pseudonocardiales</taxon>
        <taxon>Pseudonocardiaceae</taxon>
        <taxon>Amycolatopsis</taxon>
    </lineage>
</organism>
<name>A0ABP6YK42_9PSEU</name>
<dbReference type="Gene3D" id="3.30.30.40">
    <property type="match status" value="1"/>
</dbReference>
<dbReference type="Pfam" id="PF01144">
    <property type="entry name" value="CoA_trans"/>
    <property type="match status" value="1"/>
</dbReference>
<evidence type="ECO:0000313" key="2">
    <source>
        <dbReference type="EMBL" id="GAA3584137.1"/>
    </source>
</evidence>
<dbReference type="PANTHER" id="PTHR43293:SF3">
    <property type="entry name" value="CHOLESTEROL RING-CLEAVING HYDROLASE IPDB SUBUNIT"/>
    <property type="match status" value="1"/>
</dbReference>
<comment type="similarity">
    <text evidence="1">Belongs to the 3-oxoacid CoA-transferase subunit B family.</text>
</comment>
<keyword evidence="3" id="KW-1185">Reference proteome</keyword>
<proteinExistence type="inferred from homology"/>
<gene>
    <name evidence="2" type="ORF">GCM10022222_81050</name>
</gene>